<reference evidence="2" key="1">
    <citation type="submission" date="2020-06" db="EMBL/GenBank/DDBJ databases">
        <authorList>
            <consortium name="Plant Systems Biology data submission"/>
        </authorList>
    </citation>
    <scope>NUCLEOTIDE SEQUENCE</scope>
    <source>
        <strain evidence="2">D6</strain>
    </source>
</reference>
<feature type="region of interest" description="Disordered" evidence="1">
    <location>
        <begin position="479"/>
        <end position="503"/>
    </location>
</feature>
<protein>
    <submittedName>
        <fullName evidence="2">Uncharacterized protein</fullName>
    </submittedName>
</protein>
<evidence type="ECO:0000313" key="2">
    <source>
        <dbReference type="EMBL" id="CAB9522332.1"/>
    </source>
</evidence>
<dbReference type="Proteomes" id="UP001153069">
    <property type="component" value="Unassembled WGS sequence"/>
</dbReference>
<dbReference type="EMBL" id="CAICTM010001289">
    <property type="protein sequence ID" value="CAB9522332.1"/>
    <property type="molecule type" value="Genomic_DNA"/>
</dbReference>
<evidence type="ECO:0000256" key="1">
    <source>
        <dbReference type="SAM" id="MobiDB-lite"/>
    </source>
</evidence>
<gene>
    <name evidence="2" type="ORF">SEMRO_1291_G259920.1</name>
</gene>
<feature type="region of interest" description="Disordered" evidence="1">
    <location>
        <begin position="360"/>
        <end position="413"/>
    </location>
</feature>
<name>A0A9N8EJP3_9STRA</name>
<evidence type="ECO:0000313" key="3">
    <source>
        <dbReference type="Proteomes" id="UP001153069"/>
    </source>
</evidence>
<feature type="region of interest" description="Disordered" evidence="1">
    <location>
        <begin position="1"/>
        <end position="103"/>
    </location>
</feature>
<dbReference type="AlphaFoldDB" id="A0A9N8EJP3"/>
<sequence length="663" mass="73306">MADSHPFSRGLPEATTTPSLLPDDGPGTLKHKLILIPPKRQPTPCQDDHEDQGGAVRDQVMLMRPKRLPTPCQDGRGDDDDGGAVSRRNMTLVPPKRLPTPCEDDSINGWNMMPQYPTNSAHNHMIIPSRGTTPFIPEGDEELEDGANEGYFGDQEAWTGMPEQPWADMTFPHHSALMMVQQPERRPTLTDHLGALGLMATNVHGQAPPSWNPHCAQGMMMPMMPQRLPTPFIIEGDEGAEETTDETEGQEDWRGKMLPHHSALMNLPPERRGTPFLGEGEEELGQGEQDLTRRSLHSSFPDLRNERMTPPQRYATPFHGETDDDCSFGDEEGWNDAFNSSTEQLVPPSMEPSLLRTAEEPLQEPQVRCQVPTAEGSGHGRRRKGSSRSPTRIRAINDMPVDGPPKRTMRRQHRSAGDINMMLRGRDVSSNANFSWSKQDIKVAGECRSGTPDVPAGIPGSIQFVPGGASCNGRLSGFMGQDDLGRGPRDDNSRISREDSSRLSLDNLECTPHAVHVQASHHVPTEIIQRTLDEAIASLGGVASRKSFSSFPKASCPPASRPRRRSFVKKDDRFRLDDSKRTTSTMSSTMTSTMSELSNIQISIVQPPKPWICICGAENDDDFNFCGMCASKKLWTCSSCQFDRNKCRFPHCGGCGTRRSQDA</sequence>
<accession>A0A9N8EJP3</accession>
<feature type="region of interest" description="Disordered" evidence="1">
    <location>
        <begin position="263"/>
        <end position="291"/>
    </location>
</feature>
<organism evidence="2 3">
    <name type="scientific">Seminavis robusta</name>
    <dbReference type="NCBI Taxonomy" id="568900"/>
    <lineage>
        <taxon>Eukaryota</taxon>
        <taxon>Sar</taxon>
        <taxon>Stramenopiles</taxon>
        <taxon>Ochrophyta</taxon>
        <taxon>Bacillariophyta</taxon>
        <taxon>Bacillariophyceae</taxon>
        <taxon>Bacillariophycidae</taxon>
        <taxon>Naviculales</taxon>
        <taxon>Naviculaceae</taxon>
        <taxon>Seminavis</taxon>
    </lineage>
</organism>
<comment type="caution">
    <text evidence="2">The sequence shown here is derived from an EMBL/GenBank/DDBJ whole genome shotgun (WGS) entry which is preliminary data.</text>
</comment>
<feature type="compositionally biased region" description="Basic and acidic residues" evidence="1">
    <location>
        <begin position="483"/>
        <end position="501"/>
    </location>
</feature>
<proteinExistence type="predicted"/>
<keyword evidence="3" id="KW-1185">Reference proteome</keyword>